<accession>A0A2S8GLB8</accession>
<evidence type="ECO:0000256" key="2">
    <source>
        <dbReference type="SAM" id="Phobius"/>
    </source>
</evidence>
<feature type="compositionally biased region" description="Low complexity" evidence="1">
    <location>
        <begin position="15"/>
        <end position="24"/>
    </location>
</feature>
<sequence length="207" mass="22965">MNSDPWENSQRESSQRSPSPQASFPRATIAHRRLSYLTMGLGIVLANLGALLLISPGALAVSMFPLSMAAVMIVGQYIGLNRGFPDLLELVNFVLMVILVLCLILTLAFPPILIVLAITVPTHLKNREFNRQVQAAQREGIARPRFAKLTLAEILWVFLVLALILGPASMISRMERSQRDRHWESQRKPASQTSVRASYLHAVQTVA</sequence>
<dbReference type="EMBL" id="PUHZ01000015">
    <property type="protein sequence ID" value="PQO45233.1"/>
    <property type="molecule type" value="Genomic_DNA"/>
</dbReference>
<keyword evidence="2" id="KW-0812">Transmembrane</keyword>
<keyword evidence="2" id="KW-0472">Membrane</keyword>
<dbReference type="Proteomes" id="UP000237819">
    <property type="component" value="Unassembled WGS sequence"/>
</dbReference>
<dbReference type="RefSeq" id="WP_105336213.1">
    <property type="nucleotide sequence ID" value="NZ_PUHZ01000015.1"/>
</dbReference>
<comment type="caution">
    <text evidence="3">The sequence shown here is derived from an EMBL/GenBank/DDBJ whole genome shotgun (WGS) entry which is preliminary data.</text>
</comment>
<dbReference type="AlphaFoldDB" id="A0A2S8GLB8"/>
<gene>
    <name evidence="3" type="ORF">C5Y93_14820</name>
</gene>
<feature type="transmembrane region" description="Helical" evidence="2">
    <location>
        <begin position="90"/>
        <end position="118"/>
    </location>
</feature>
<feature type="region of interest" description="Disordered" evidence="1">
    <location>
        <begin position="1"/>
        <end position="24"/>
    </location>
</feature>
<organism evidence="3 4">
    <name type="scientific">Blastopirellula marina</name>
    <dbReference type="NCBI Taxonomy" id="124"/>
    <lineage>
        <taxon>Bacteria</taxon>
        <taxon>Pseudomonadati</taxon>
        <taxon>Planctomycetota</taxon>
        <taxon>Planctomycetia</taxon>
        <taxon>Pirellulales</taxon>
        <taxon>Pirellulaceae</taxon>
        <taxon>Blastopirellula</taxon>
    </lineage>
</organism>
<evidence type="ECO:0000256" key="1">
    <source>
        <dbReference type="SAM" id="MobiDB-lite"/>
    </source>
</evidence>
<name>A0A2S8GLB8_9BACT</name>
<evidence type="ECO:0000313" key="4">
    <source>
        <dbReference type="Proteomes" id="UP000237819"/>
    </source>
</evidence>
<keyword evidence="2" id="KW-1133">Transmembrane helix</keyword>
<evidence type="ECO:0000313" key="3">
    <source>
        <dbReference type="EMBL" id="PQO45233.1"/>
    </source>
</evidence>
<proteinExistence type="predicted"/>
<reference evidence="3 4" key="1">
    <citation type="submission" date="2018-02" db="EMBL/GenBank/DDBJ databases">
        <title>Comparative genomes isolates from brazilian mangrove.</title>
        <authorList>
            <person name="Araujo J.E."/>
            <person name="Taketani R.G."/>
            <person name="Silva M.C.P."/>
            <person name="Loureco M.V."/>
            <person name="Andreote F.D."/>
        </authorList>
    </citation>
    <scope>NUCLEOTIDE SEQUENCE [LARGE SCALE GENOMIC DNA]</scope>
    <source>
        <strain evidence="3 4">Nap-Phe MGV</strain>
    </source>
</reference>
<feature type="transmembrane region" description="Helical" evidence="2">
    <location>
        <begin position="60"/>
        <end position="78"/>
    </location>
</feature>
<dbReference type="OrthoDB" id="9985753at2"/>
<feature type="transmembrane region" description="Helical" evidence="2">
    <location>
        <begin position="154"/>
        <end position="171"/>
    </location>
</feature>
<protein>
    <submittedName>
        <fullName evidence="3">Uncharacterized protein</fullName>
    </submittedName>
</protein>
<feature type="transmembrane region" description="Helical" evidence="2">
    <location>
        <begin position="34"/>
        <end position="54"/>
    </location>
</feature>